<feature type="chain" id="PRO_5021967384" evidence="1">
    <location>
        <begin position="34"/>
        <end position="445"/>
    </location>
</feature>
<sequence>MNVTRLLHRISGAAAVLLMLGFVSLAPVTAASAATGADVASLATANITKTAGTCANNPTYNSLGGSEFEHSCDGNNGTPEYWCADFAMWVWQNAGYYTGGLDAGAASFYTYGQNNGTLHTGTGYTPQVGDAVEYGSTQDSEIHHVGIVTAVNADGSVDTVNGDWGGTTGTGSMAGFAVSSSVVKITLPAGQTSVGSVPSTVDTKDGYKIVGYTTPVTGSGSFGTNPYTAPQVCGSGYGIIDSHDLGSATVFLLYNGSTGSNCVTTLVKNPSGPVALNANLTVQGGSPVTDTGTYTDYAGPVSAAAANSCVQWGGSYAGTSWTSPWGHCGTGAPTPSPATGNPYTAGQVCGSGYTVTDSHALGNATVYLLYNSATGNNCVTTLADNPSGAVSMNATLAVQGGSSGSNPGSFTYYAGPVVENAPTACVMWGGGYGTTSWTSPWSHCG</sequence>
<name>A0A540W0H2_9ACTN</name>
<dbReference type="InterPro" id="IPR007921">
    <property type="entry name" value="CHAP_dom"/>
</dbReference>
<dbReference type="Proteomes" id="UP000319103">
    <property type="component" value="Unassembled WGS sequence"/>
</dbReference>
<dbReference type="PROSITE" id="PS50911">
    <property type="entry name" value="CHAP"/>
    <property type="match status" value="1"/>
</dbReference>
<protein>
    <submittedName>
        <fullName evidence="3">CHAP domain-containing protein</fullName>
    </submittedName>
</protein>
<evidence type="ECO:0000313" key="3">
    <source>
        <dbReference type="EMBL" id="TQF02481.1"/>
    </source>
</evidence>
<keyword evidence="1" id="KW-0732">Signal</keyword>
<dbReference type="Gene3D" id="3.90.1720.10">
    <property type="entry name" value="endopeptidase domain like (from Nostoc punctiforme)"/>
    <property type="match status" value="1"/>
</dbReference>
<accession>A0A540W0H2</accession>
<dbReference type="RefSeq" id="WP_141633174.1">
    <property type="nucleotide sequence ID" value="NZ_VIGB01000003.1"/>
</dbReference>
<evidence type="ECO:0000256" key="1">
    <source>
        <dbReference type="SAM" id="SignalP"/>
    </source>
</evidence>
<evidence type="ECO:0000313" key="4">
    <source>
        <dbReference type="Proteomes" id="UP000319103"/>
    </source>
</evidence>
<feature type="signal peptide" evidence="1">
    <location>
        <begin position="1"/>
        <end position="33"/>
    </location>
</feature>
<dbReference type="InterPro" id="IPR038765">
    <property type="entry name" value="Papain-like_cys_pep_sf"/>
</dbReference>
<dbReference type="OrthoDB" id="9815928at2"/>
<dbReference type="SUPFAM" id="SSF54001">
    <property type="entry name" value="Cysteine proteinases"/>
    <property type="match status" value="1"/>
</dbReference>
<proteinExistence type="predicted"/>
<evidence type="ECO:0000259" key="2">
    <source>
        <dbReference type="PROSITE" id="PS50911"/>
    </source>
</evidence>
<reference evidence="3 4" key="1">
    <citation type="submission" date="2019-06" db="EMBL/GenBank/DDBJ databases">
        <title>Description of Kitasatospora acidophila sp. nov. isolated from pine grove soil, and reclassification of Streptomyces novaecaesareae to Kitasatospora novaeceasareae comb. nov.</title>
        <authorList>
            <person name="Kim M.J."/>
        </authorList>
    </citation>
    <scope>NUCLEOTIDE SEQUENCE [LARGE SCALE GENOMIC DNA]</scope>
    <source>
        <strain evidence="3 4">MMS16-CNU292</strain>
    </source>
</reference>
<feature type="domain" description="Peptidase C51" evidence="2">
    <location>
        <begin position="58"/>
        <end position="186"/>
    </location>
</feature>
<dbReference type="Pfam" id="PF05257">
    <property type="entry name" value="CHAP"/>
    <property type="match status" value="1"/>
</dbReference>
<gene>
    <name evidence="3" type="ORF">E6W39_09605</name>
</gene>
<organism evidence="3 4">
    <name type="scientific">Kitasatospora acidiphila</name>
    <dbReference type="NCBI Taxonomy" id="2567942"/>
    <lineage>
        <taxon>Bacteria</taxon>
        <taxon>Bacillati</taxon>
        <taxon>Actinomycetota</taxon>
        <taxon>Actinomycetes</taxon>
        <taxon>Kitasatosporales</taxon>
        <taxon>Streptomycetaceae</taxon>
        <taxon>Kitasatospora</taxon>
    </lineage>
</organism>
<dbReference type="AlphaFoldDB" id="A0A540W0H2"/>
<comment type="caution">
    <text evidence="3">The sequence shown here is derived from an EMBL/GenBank/DDBJ whole genome shotgun (WGS) entry which is preliminary data.</text>
</comment>
<keyword evidence="4" id="KW-1185">Reference proteome</keyword>
<dbReference type="EMBL" id="VIGB01000003">
    <property type="protein sequence ID" value="TQF02481.1"/>
    <property type="molecule type" value="Genomic_DNA"/>
</dbReference>